<dbReference type="SMART" id="SM00575">
    <property type="entry name" value="ZnF_PMZ"/>
    <property type="match status" value="1"/>
</dbReference>
<evidence type="ECO:0000259" key="1">
    <source>
        <dbReference type="SMART" id="SM00575"/>
    </source>
</evidence>
<name>A0AAW2W817_SESRA</name>
<dbReference type="AlphaFoldDB" id="A0AAW2W817"/>
<dbReference type="EMBL" id="JACGWJ010000002">
    <property type="protein sequence ID" value="KAL0437845.1"/>
    <property type="molecule type" value="Genomic_DNA"/>
</dbReference>
<evidence type="ECO:0000313" key="2">
    <source>
        <dbReference type="EMBL" id="KAL0437845.1"/>
    </source>
</evidence>
<comment type="caution">
    <text evidence="2">The sequence shown here is derived from an EMBL/GenBank/DDBJ whole genome shotgun (WGS) entry which is preliminary data.</text>
</comment>
<feature type="domain" description="Zinc finger PMZ-type" evidence="1">
    <location>
        <begin position="23"/>
        <end position="50"/>
    </location>
</feature>
<proteinExistence type="predicted"/>
<dbReference type="InterPro" id="IPR006564">
    <property type="entry name" value="Znf_PMZ"/>
</dbReference>
<reference evidence="2" key="1">
    <citation type="submission" date="2020-06" db="EMBL/GenBank/DDBJ databases">
        <authorList>
            <person name="Li T."/>
            <person name="Hu X."/>
            <person name="Zhang T."/>
            <person name="Song X."/>
            <person name="Zhang H."/>
            <person name="Dai N."/>
            <person name="Sheng W."/>
            <person name="Hou X."/>
            <person name="Wei L."/>
        </authorList>
    </citation>
    <scope>NUCLEOTIDE SEQUENCE</scope>
    <source>
        <strain evidence="2">G02</strain>
        <tissue evidence="2">Leaf</tissue>
    </source>
</reference>
<organism evidence="2">
    <name type="scientific">Sesamum radiatum</name>
    <name type="common">Black benniseed</name>
    <dbReference type="NCBI Taxonomy" id="300843"/>
    <lineage>
        <taxon>Eukaryota</taxon>
        <taxon>Viridiplantae</taxon>
        <taxon>Streptophyta</taxon>
        <taxon>Embryophyta</taxon>
        <taxon>Tracheophyta</taxon>
        <taxon>Spermatophyta</taxon>
        <taxon>Magnoliopsida</taxon>
        <taxon>eudicotyledons</taxon>
        <taxon>Gunneridae</taxon>
        <taxon>Pentapetalae</taxon>
        <taxon>asterids</taxon>
        <taxon>lamiids</taxon>
        <taxon>Lamiales</taxon>
        <taxon>Pedaliaceae</taxon>
        <taxon>Sesamum</taxon>
    </lineage>
</organism>
<gene>
    <name evidence="2" type="ORF">Sradi_0492400</name>
</gene>
<accession>A0AAW2W817</accession>
<sequence>MAEEDKYEVMHFMPNHIIYLKNRFYTCGMFQLVRYSCCHAIALIDYHGLEVENYIDDYFKKAIYMKVYSHMVHPVPGMHDYEDSRM</sequence>
<reference evidence="2" key="2">
    <citation type="journal article" date="2024" name="Plant">
        <title>Genomic evolution and insights into agronomic trait innovations of Sesamum species.</title>
        <authorList>
            <person name="Miao H."/>
            <person name="Wang L."/>
            <person name="Qu L."/>
            <person name="Liu H."/>
            <person name="Sun Y."/>
            <person name="Le M."/>
            <person name="Wang Q."/>
            <person name="Wei S."/>
            <person name="Zheng Y."/>
            <person name="Lin W."/>
            <person name="Duan Y."/>
            <person name="Cao H."/>
            <person name="Xiong S."/>
            <person name="Wang X."/>
            <person name="Wei L."/>
            <person name="Li C."/>
            <person name="Ma Q."/>
            <person name="Ju M."/>
            <person name="Zhao R."/>
            <person name="Li G."/>
            <person name="Mu C."/>
            <person name="Tian Q."/>
            <person name="Mei H."/>
            <person name="Zhang T."/>
            <person name="Gao T."/>
            <person name="Zhang H."/>
        </authorList>
    </citation>
    <scope>NUCLEOTIDE SEQUENCE</scope>
    <source>
        <strain evidence="2">G02</strain>
    </source>
</reference>
<dbReference type="GO" id="GO:0008270">
    <property type="term" value="F:zinc ion binding"/>
    <property type="evidence" value="ECO:0007669"/>
    <property type="project" value="InterPro"/>
</dbReference>
<protein>
    <recommendedName>
        <fullName evidence="1">Zinc finger PMZ-type domain-containing protein</fullName>
    </recommendedName>
</protein>